<organism evidence="2 3">
    <name type="scientific">Cordyceps militaris (strain CM01)</name>
    <name type="common">Caterpillar fungus</name>
    <dbReference type="NCBI Taxonomy" id="983644"/>
    <lineage>
        <taxon>Eukaryota</taxon>
        <taxon>Fungi</taxon>
        <taxon>Dikarya</taxon>
        <taxon>Ascomycota</taxon>
        <taxon>Pezizomycotina</taxon>
        <taxon>Sordariomycetes</taxon>
        <taxon>Hypocreomycetidae</taxon>
        <taxon>Hypocreales</taxon>
        <taxon>Cordycipitaceae</taxon>
        <taxon>Cordyceps</taxon>
    </lineage>
</organism>
<evidence type="ECO:0000313" key="2">
    <source>
        <dbReference type="EMBL" id="EGX96272.1"/>
    </source>
</evidence>
<feature type="region of interest" description="Disordered" evidence="1">
    <location>
        <begin position="62"/>
        <end position="88"/>
    </location>
</feature>
<feature type="compositionally biased region" description="Low complexity" evidence="1">
    <location>
        <begin position="181"/>
        <end position="190"/>
    </location>
</feature>
<dbReference type="AlphaFoldDB" id="G3J7A2"/>
<name>G3J7A2_CORMM</name>
<dbReference type="HOGENOM" id="CLU_062858_0_0_1"/>
<proteinExistence type="predicted"/>
<evidence type="ECO:0000256" key="1">
    <source>
        <dbReference type="SAM" id="MobiDB-lite"/>
    </source>
</evidence>
<dbReference type="Pfam" id="PF13917">
    <property type="entry name" value="zf-CCHC_3"/>
    <property type="match status" value="1"/>
</dbReference>
<feature type="region of interest" description="Disordered" evidence="1">
    <location>
        <begin position="110"/>
        <end position="276"/>
    </location>
</feature>
<evidence type="ECO:0000313" key="3">
    <source>
        <dbReference type="Proteomes" id="UP000001610"/>
    </source>
</evidence>
<dbReference type="GeneID" id="18162961"/>
<accession>G3J7A2</accession>
<dbReference type="EMBL" id="JH126399">
    <property type="protein sequence ID" value="EGX96272.1"/>
    <property type="molecule type" value="Genomic_DNA"/>
</dbReference>
<dbReference type="OrthoDB" id="437973at2759"/>
<dbReference type="OMA" id="HYSYECT"/>
<feature type="compositionally biased region" description="Basic and acidic residues" evidence="1">
    <location>
        <begin position="192"/>
        <end position="248"/>
    </location>
</feature>
<dbReference type="eggNOG" id="ENOG502S7VK">
    <property type="taxonomic scope" value="Eukaryota"/>
</dbReference>
<dbReference type="VEuPathDB" id="FungiDB:CCM_00928"/>
<sequence length="276" mass="32268">MSNFIITYQKGAVTSRHQFSPLYLQKLQKCILIAAGLHGRHRPTYSVKKRHYSYECQATAQERPYVSRPSRTQQLRNPKLVPKLTNDAPNPLEKKYVVWRGAADEELAKKEAERERRRALEDDDEGLDEPPRRPRSPSVESVSTVSTNSRGGSASPPRRRQDRHSSENVEEAGEIAESPPRRQLSRSPSPRRSREEHTDRRRVSPRGSDRRRREEYRRRSRSPRERRDREERRGHGDHRGRGDNRERQNAAPKSPPRERSLSPFSQRVAMTRSMQR</sequence>
<dbReference type="KEGG" id="cmt:CCM_00928"/>
<gene>
    <name evidence="2" type="ORF">CCM_00928</name>
</gene>
<dbReference type="RefSeq" id="XP_006666149.1">
    <property type="nucleotide sequence ID" value="XM_006666086.1"/>
</dbReference>
<dbReference type="InParanoid" id="G3J7A2"/>
<reference evidence="2 3" key="1">
    <citation type="journal article" date="2011" name="Genome Biol.">
        <title>Genome sequence of the insect pathogenic fungus Cordyceps militaris, a valued traditional Chinese medicine.</title>
        <authorList>
            <person name="Zheng P."/>
            <person name="Xia Y."/>
            <person name="Xiao G."/>
            <person name="Xiong C."/>
            <person name="Hu X."/>
            <person name="Zhang S."/>
            <person name="Zheng H."/>
            <person name="Huang Y."/>
            <person name="Zhou Y."/>
            <person name="Wang S."/>
            <person name="Zhao G.P."/>
            <person name="Liu X."/>
            <person name="St Leger R.J."/>
            <person name="Wang C."/>
        </authorList>
    </citation>
    <scope>NUCLEOTIDE SEQUENCE [LARGE SCALE GENOMIC DNA]</scope>
    <source>
        <strain evidence="2 3">CM01</strain>
    </source>
</reference>
<keyword evidence="3" id="KW-1185">Reference proteome</keyword>
<protein>
    <submittedName>
        <fullName evidence="2">Uncharacterized protein</fullName>
    </submittedName>
</protein>
<feature type="compositionally biased region" description="Low complexity" evidence="1">
    <location>
        <begin position="136"/>
        <end position="156"/>
    </location>
</feature>
<dbReference type="Proteomes" id="UP000001610">
    <property type="component" value="Unassembled WGS sequence"/>
</dbReference>
<feature type="compositionally biased region" description="Basic and acidic residues" evidence="1">
    <location>
        <begin position="110"/>
        <end position="120"/>
    </location>
</feature>